<gene>
    <name evidence="2" type="ORF">ACFQGL_19475</name>
</gene>
<feature type="compositionally biased region" description="Low complexity" evidence="1">
    <location>
        <begin position="163"/>
        <end position="175"/>
    </location>
</feature>
<evidence type="ECO:0000313" key="3">
    <source>
        <dbReference type="Proteomes" id="UP001596226"/>
    </source>
</evidence>
<dbReference type="EMBL" id="JBHSQS010000011">
    <property type="protein sequence ID" value="MFC5925525.1"/>
    <property type="molecule type" value="Genomic_DNA"/>
</dbReference>
<reference evidence="3" key="1">
    <citation type="journal article" date="2019" name="Int. J. Syst. Evol. Microbiol.">
        <title>The Global Catalogue of Microorganisms (GCM) 10K type strain sequencing project: providing services to taxonomists for standard genome sequencing and annotation.</title>
        <authorList>
            <consortium name="The Broad Institute Genomics Platform"/>
            <consortium name="The Broad Institute Genome Sequencing Center for Infectious Disease"/>
            <person name="Wu L."/>
            <person name="Ma J."/>
        </authorList>
    </citation>
    <scope>NUCLEOTIDE SEQUENCE [LARGE SCALE GENOMIC DNA]</scope>
    <source>
        <strain evidence="3">CGMCC 4.7144</strain>
    </source>
</reference>
<dbReference type="Proteomes" id="UP001596226">
    <property type="component" value="Unassembled WGS sequence"/>
</dbReference>
<evidence type="ECO:0000256" key="1">
    <source>
        <dbReference type="SAM" id="MobiDB-lite"/>
    </source>
</evidence>
<dbReference type="InterPro" id="IPR012349">
    <property type="entry name" value="Split_barrel_FMN-bd"/>
</dbReference>
<dbReference type="SUPFAM" id="SSF50475">
    <property type="entry name" value="FMN-binding split barrel"/>
    <property type="match status" value="1"/>
</dbReference>
<proteinExistence type="predicted"/>
<name>A0ABW1H853_9ACTN</name>
<accession>A0ABW1H853</accession>
<evidence type="ECO:0000313" key="2">
    <source>
        <dbReference type="EMBL" id="MFC5925525.1"/>
    </source>
</evidence>
<dbReference type="RefSeq" id="WP_377513602.1">
    <property type="nucleotide sequence ID" value="NZ_JBHSQS010000011.1"/>
</dbReference>
<keyword evidence="3" id="KW-1185">Reference proteome</keyword>
<protein>
    <submittedName>
        <fullName evidence="2">Pyridoxamine 5'-phosphate oxidase family protein</fullName>
    </submittedName>
</protein>
<feature type="region of interest" description="Disordered" evidence="1">
    <location>
        <begin position="161"/>
        <end position="188"/>
    </location>
</feature>
<organism evidence="2 3">
    <name type="scientific">Micromonospora vulcania</name>
    <dbReference type="NCBI Taxonomy" id="1441873"/>
    <lineage>
        <taxon>Bacteria</taxon>
        <taxon>Bacillati</taxon>
        <taxon>Actinomycetota</taxon>
        <taxon>Actinomycetes</taxon>
        <taxon>Micromonosporales</taxon>
        <taxon>Micromonosporaceae</taxon>
        <taxon>Micromonospora</taxon>
    </lineage>
</organism>
<sequence length="188" mass="20333">MASWSDFAADEPRLADGIRVLLQQYGPGFGYLATVRADGGPRVHPVSPVITDEGLFCFIIDSPKRRDLERDGRYALHSFPPEESDDEAYVAGHALPVTDPARVARLAQTVRAAPQVDWRLFEFTVDVAMLTHREQHGTGVPGGSLGTPGGPAVQVWLDPHVPPAAAEPAAVPQARPARRSREVQRTAA</sequence>
<feature type="compositionally biased region" description="Basic and acidic residues" evidence="1">
    <location>
        <begin position="179"/>
        <end position="188"/>
    </location>
</feature>
<comment type="caution">
    <text evidence="2">The sequence shown here is derived from an EMBL/GenBank/DDBJ whole genome shotgun (WGS) entry which is preliminary data.</text>
</comment>
<dbReference type="Gene3D" id="2.30.110.10">
    <property type="entry name" value="Electron Transport, Fmn-binding Protein, Chain A"/>
    <property type="match status" value="1"/>
</dbReference>